<evidence type="ECO:0000313" key="3">
    <source>
        <dbReference type="Proteomes" id="UP001151752"/>
    </source>
</evidence>
<gene>
    <name evidence="2" type="ORF">OIU74_013261</name>
</gene>
<dbReference type="PROSITE" id="PS51257">
    <property type="entry name" value="PROKAR_LIPOPROTEIN"/>
    <property type="match status" value="1"/>
</dbReference>
<evidence type="ECO:0000313" key="2">
    <source>
        <dbReference type="EMBL" id="KAJ6702068.1"/>
    </source>
</evidence>
<feature type="region of interest" description="Disordered" evidence="1">
    <location>
        <begin position="49"/>
        <end position="86"/>
    </location>
</feature>
<protein>
    <submittedName>
        <fullName evidence="2">Uncharacterized protein</fullName>
    </submittedName>
</protein>
<dbReference type="Proteomes" id="UP001151752">
    <property type="component" value="Chromosome 1"/>
</dbReference>
<dbReference type="EMBL" id="JAPFFM010000016">
    <property type="protein sequence ID" value="KAJ6702068.1"/>
    <property type="molecule type" value="Genomic_DNA"/>
</dbReference>
<organism evidence="2 3">
    <name type="scientific">Salix koriyanagi</name>
    <dbReference type="NCBI Taxonomy" id="2511006"/>
    <lineage>
        <taxon>Eukaryota</taxon>
        <taxon>Viridiplantae</taxon>
        <taxon>Streptophyta</taxon>
        <taxon>Embryophyta</taxon>
        <taxon>Tracheophyta</taxon>
        <taxon>Spermatophyta</taxon>
        <taxon>Magnoliopsida</taxon>
        <taxon>eudicotyledons</taxon>
        <taxon>Gunneridae</taxon>
        <taxon>Pentapetalae</taxon>
        <taxon>rosids</taxon>
        <taxon>fabids</taxon>
        <taxon>Malpighiales</taxon>
        <taxon>Salicaceae</taxon>
        <taxon>Saliceae</taxon>
        <taxon>Salix</taxon>
    </lineage>
</organism>
<reference evidence="2" key="2">
    <citation type="journal article" date="2023" name="Int. J. Mol. Sci.">
        <title>De Novo Assembly and Annotation of 11 Diverse Shrub Willow (Salix) Genomes Reveals Novel Gene Organization in Sex-Linked Regions.</title>
        <authorList>
            <person name="Hyden B."/>
            <person name="Feng K."/>
            <person name="Yates T.B."/>
            <person name="Jawdy S."/>
            <person name="Cereghino C."/>
            <person name="Smart L.B."/>
            <person name="Muchero W."/>
        </authorList>
    </citation>
    <scope>NUCLEOTIDE SEQUENCE</scope>
    <source>
        <tissue evidence="2">Shoot tip</tissue>
    </source>
</reference>
<dbReference type="AlphaFoldDB" id="A0A9Q0Q8R1"/>
<reference evidence="2" key="1">
    <citation type="submission" date="2022-11" db="EMBL/GenBank/DDBJ databases">
        <authorList>
            <person name="Hyden B.L."/>
            <person name="Feng K."/>
            <person name="Yates T."/>
            <person name="Jawdy S."/>
            <person name="Smart L.B."/>
            <person name="Muchero W."/>
        </authorList>
    </citation>
    <scope>NUCLEOTIDE SEQUENCE</scope>
    <source>
        <tissue evidence="2">Shoot tip</tissue>
    </source>
</reference>
<accession>A0A9Q0Q8R1</accession>
<keyword evidence="3" id="KW-1185">Reference proteome</keyword>
<name>A0A9Q0Q8R1_9ROSI</name>
<sequence>MKRPPKLQQKRLLGMLVLAVLLSSSCIALFRVLHTPRFPYINIPSCPTKHRLLSDPKRPPPPLQPSKPISKCPTTGGYPFSKTATTTTTTNKCRRLGIGNRAIS</sequence>
<evidence type="ECO:0000256" key="1">
    <source>
        <dbReference type="SAM" id="MobiDB-lite"/>
    </source>
</evidence>
<comment type="caution">
    <text evidence="2">The sequence shown here is derived from an EMBL/GenBank/DDBJ whole genome shotgun (WGS) entry which is preliminary data.</text>
</comment>
<proteinExistence type="predicted"/>